<dbReference type="OMA" id="HERCKDQ"/>
<keyword evidence="1" id="KW-0344">Guanine-nucleotide releasing factor</keyword>
<evidence type="ECO:0000256" key="3">
    <source>
        <dbReference type="PROSITE-ProRule" id="PRU00235"/>
    </source>
</evidence>
<keyword evidence="6" id="KW-1185">Reference proteome</keyword>
<evidence type="ECO:0000256" key="1">
    <source>
        <dbReference type="ARBA" id="ARBA00022658"/>
    </source>
</evidence>
<dbReference type="Proteomes" id="UP000324585">
    <property type="component" value="Unassembled WGS sequence"/>
</dbReference>
<dbReference type="AlphaFoldDB" id="A0A5J4Z036"/>
<name>A0A5J4Z036_PORPP</name>
<evidence type="ECO:0000259" key="4">
    <source>
        <dbReference type="Pfam" id="PF25390"/>
    </source>
</evidence>
<feature type="repeat" description="RCC1" evidence="3">
    <location>
        <begin position="289"/>
        <end position="338"/>
    </location>
</feature>
<dbReference type="Pfam" id="PF25390">
    <property type="entry name" value="WD40_RLD"/>
    <property type="match status" value="1"/>
</dbReference>
<feature type="repeat" description="RCC1" evidence="3">
    <location>
        <begin position="1"/>
        <end position="56"/>
    </location>
</feature>
<dbReference type="GO" id="GO:0005085">
    <property type="term" value="F:guanyl-nucleotide exchange factor activity"/>
    <property type="evidence" value="ECO:0007669"/>
    <property type="project" value="TreeGrafter"/>
</dbReference>
<dbReference type="OrthoDB" id="10256179at2759"/>
<dbReference type="GO" id="GO:0005737">
    <property type="term" value="C:cytoplasm"/>
    <property type="evidence" value="ECO:0007669"/>
    <property type="project" value="TreeGrafter"/>
</dbReference>
<dbReference type="PANTHER" id="PTHR45982:SF1">
    <property type="entry name" value="REGULATOR OF CHROMOSOME CONDENSATION"/>
    <property type="match status" value="1"/>
</dbReference>
<proteinExistence type="predicted"/>
<dbReference type="SUPFAM" id="SSF50985">
    <property type="entry name" value="RCC1/BLIP-II"/>
    <property type="match status" value="2"/>
</dbReference>
<sequence>MPLVTCGSNEFGQAGIGDLRVEHVTSPTPALLELGGTWRLLRLAAGGAHSVALVQASHTGGEKRLVAWGSNRSGQIGPLRHGEVIETPFWLPPSTCAFAQKLVDVVAGHEHTLFLLDDGTCVAWGANQYGQCGVPGASSVLHVEAGAAGCRTLRLAGMFGESRVLQLSGGVRSSLLVTSCGAALVLGGLHQKRTKYPHGHVFVLDCVDAPFVQGACGSKHLVLLDNKGQVWVAGSNRFGQHATPSSSAESHDFKLVRIEHSVRDPSGHPDRVTSVSSGWFHCAALTQGGRVVSWGRNDMGQLGFHAHSLSGSIFQVELPEPCAAVLCGSEFSLLVSKSGSVSCCGWGEHGNLGVHTHTGLPLGTETDEASPGAIIRKVPSVHAQTRPVVAACGGAHWVLLAQPPCEPAE</sequence>
<dbReference type="InterPro" id="IPR058923">
    <property type="entry name" value="RCC1-like_dom"/>
</dbReference>
<dbReference type="Gene3D" id="2.130.10.30">
    <property type="entry name" value="Regulator of chromosome condensation 1/beta-lactamase-inhibitor protein II"/>
    <property type="match status" value="2"/>
</dbReference>
<feature type="repeat" description="RCC1" evidence="3">
    <location>
        <begin position="63"/>
        <end position="118"/>
    </location>
</feature>
<dbReference type="InterPro" id="IPR000408">
    <property type="entry name" value="Reg_chr_condens"/>
</dbReference>
<evidence type="ECO:0000256" key="2">
    <source>
        <dbReference type="ARBA" id="ARBA00022737"/>
    </source>
</evidence>
<dbReference type="PANTHER" id="PTHR45982">
    <property type="entry name" value="REGULATOR OF CHROMOSOME CONDENSATION"/>
    <property type="match status" value="1"/>
</dbReference>
<accession>A0A5J4Z036</accession>
<gene>
    <name evidence="5" type="ORF">FVE85_0151</name>
</gene>
<comment type="caution">
    <text evidence="5">The sequence shown here is derived from an EMBL/GenBank/DDBJ whole genome shotgun (WGS) entry which is preliminary data.</text>
</comment>
<organism evidence="5 6">
    <name type="scientific">Porphyridium purpureum</name>
    <name type="common">Red alga</name>
    <name type="synonym">Porphyridium cruentum</name>
    <dbReference type="NCBI Taxonomy" id="35688"/>
    <lineage>
        <taxon>Eukaryota</taxon>
        <taxon>Rhodophyta</taxon>
        <taxon>Bangiophyceae</taxon>
        <taxon>Porphyridiales</taxon>
        <taxon>Porphyridiaceae</taxon>
        <taxon>Porphyridium</taxon>
    </lineage>
</organism>
<dbReference type="InterPro" id="IPR009091">
    <property type="entry name" value="RCC1/BLIP-II"/>
</dbReference>
<dbReference type="PRINTS" id="PR00633">
    <property type="entry name" value="RCCNDNSATION"/>
</dbReference>
<protein>
    <submittedName>
        <fullName evidence="5">Secretion-regulating guanine nucleotide exchange factor</fullName>
    </submittedName>
</protein>
<dbReference type="PROSITE" id="PS50012">
    <property type="entry name" value="RCC1_3"/>
    <property type="match status" value="3"/>
</dbReference>
<keyword evidence="2" id="KW-0677">Repeat</keyword>
<evidence type="ECO:0000313" key="5">
    <source>
        <dbReference type="EMBL" id="KAA8496422.1"/>
    </source>
</evidence>
<dbReference type="EMBL" id="VRMN01000002">
    <property type="protein sequence ID" value="KAA8496422.1"/>
    <property type="molecule type" value="Genomic_DNA"/>
</dbReference>
<dbReference type="InterPro" id="IPR051553">
    <property type="entry name" value="Ran_GTPase-activating"/>
</dbReference>
<feature type="domain" description="RCC1-like" evidence="4">
    <location>
        <begin position="3"/>
        <end position="398"/>
    </location>
</feature>
<reference evidence="6" key="1">
    <citation type="journal article" date="2019" name="Nat. Commun.">
        <title>Expansion of phycobilisome linker gene families in mesophilic red algae.</title>
        <authorList>
            <person name="Lee J."/>
            <person name="Kim D."/>
            <person name="Bhattacharya D."/>
            <person name="Yoon H.S."/>
        </authorList>
    </citation>
    <scope>NUCLEOTIDE SEQUENCE [LARGE SCALE GENOMIC DNA]</scope>
    <source>
        <strain evidence="6">CCMP 1328</strain>
    </source>
</reference>
<evidence type="ECO:0000313" key="6">
    <source>
        <dbReference type="Proteomes" id="UP000324585"/>
    </source>
</evidence>